<dbReference type="RefSeq" id="WP_179728342.1">
    <property type="nucleotide sequence ID" value="NZ_BAABEF010000001.1"/>
</dbReference>
<sequence length="221" mass="24040">MTPAPRDAPRPPSVIGSYLPPVLFLLLCGVVGPIFLVMGLAIGGEEPGSGWLLPTGIGITVLDLVIGVLVGRGRYRSAKKLYRLRSNGRPARAQVLSFDPTNVRINDQPLLKLRLRIHGDDVAPFEVESRTVISDFRMPLLYTGDLPVLVDPESREWEIDWDSAGPISPVLPGAPSAAVLPPTPAEKTPAERLAELDDLLRRDLVSREEYDATRARILGGI</sequence>
<gene>
    <name evidence="2" type="ORF">BJ958_003667</name>
</gene>
<reference evidence="2 3" key="1">
    <citation type="submission" date="2020-07" db="EMBL/GenBank/DDBJ databases">
        <title>Sequencing the genomes of 1000 actinobacteria strains.</title>
        <authorList>
            <person name="Klenk H.-P."/>
        </authorList>
    </citation>
    <scope>NUCLEOTIDE SEQUENCE [LARGE SCALE GENOMIC DNA]</scope>
    <source>
        <strain evidence="2 3">DSM 19082</strain>
    </source>
</reference>
<keyword evidence="1" id="KW-0472">Membrane</keyword>
<feature type="transmembrane region" description="Helical" evidence="1">
    <location>
        <begin position="50"/>
        <end position="70"/>
    </location>
</feature>
<evidence type="ECO:0000256" key="1">
    <source>
        <dbReference type="SAM" id="Phobius"/>
    </source>
</evidence>
<evidence type="ECO:0008006" key="4">
    <source>
        <dbReference type="Google" id="ProtNLM"/>
    </source>
</evidence>
<feature type="transmembrane region" description="Helical" evidence="1">
    <location>
        <begin position="21"/>
        <end position="44"/>
    </location>
</feature>
<name>A0A852REW6_9ACTN</name>
<proteinExistence type="predicted"/>
<protein>
    <recommendedName>
        <fullName evidence="4">SHOCT domain-containing protein</fullName>
    </recommendedName>
</protein>
<keyword evidence="1" id="KW-0812">Transmembrane</keyword>
<organism evidence="2 3">
    <name type="scientific">Nocardioides kongjuensis</name>
    <dbReference type="NCBI Taxonomy" id="349522"/>
    <lineage>
        <taxon>Bacteria</taxon>
        <taxon>Bacillati</taxon>
        <taxon>Actinomycetota</taxon>
        <taxon>Actinomycetes</taxon>
        <taxon>Propionibacteriales</taxon>
        <taxon>Nocardioidaceae</taxon>
        <taxon>Nocardioides</taxon>
    </lineage>
</organism>
<keyword evidence="3" id="KW-1185">Reference proteome</keyword>
<keyword evidence="1" id="KW-1133">Transmembrane helix</keyword>
<comment type="caution">
    <text evidence="2">The sequence shown here is derived from an EMBL/GenBank/DDBJ whole genome shotgun (WGS) entry which is preliminary data.</text>
</comment>
<evidence type="ECO:0000313" key="2">
    <source>
        <dbReference type="EMBL" id="NYD32121.1"/>
    </source>
</evidence>
<dbReference type="EMBL" id="JACCBF010000001">
    <property type="protein sequence ID" value="NYD32121.1"/>
    <property type="molecule type" value="Genomic_DNA"/>
</dbReference>
<accession>A0A852REW6</accession>
<dbReference type="AlphaFoldDB" id="A0A852REW6"/>
<evidence type="ECO:0000313" key="3">
    <source>
        <dbReference type="Proteomes" id="UP000582231"/>
    </source>
</evidence>
<dbReference type="Proteomes" id="UP000582231">
    <property type="component" value="Unassembled WGS sequence"/>
</dbReference>